<proteinExistence type="predicted"/>
<reference evidence="1" key="1">
    <citation type="submission" date="2024-12" db="EMBL/GenBank/DDBJ databases">
        <authorList>
            <person name="Wu N."/>
        </authorList>
    </citation>
    <scope>NUCLEOTIDE SEQUENCE</scope>
    <source>
        <strain evidence="1">P15</strain>
    </source>
</reference>
<organism evidence="1 2">
    <name type="scientific">Paenibacillus mesotrionivorans</name>
    <dbReference type="NCBI Taxonomy" id="3160968"/>
    <lineage>
        <taxon>Bacteria</taxon>
        <taxon>Bacillati</taxon>
        <taxon>Bacillota</taxon>
        <taxon>Bacilli</taxon>
        <taxon>Bacillales</taxon>
        <taxon>Paenibacillaceae</taxon>
        <taxon>Paenibacillus</taxon>
    </lineage>
</organism>
<evidence type="ECO:0000313" key="1">
    <source>
        <dbReference type="EMBL" id="MFM9330185.1"/>
    </source>
</evidence>
<protein>
    <submittedName>
        <fullName evidence="1">Uncharacterized protein</fullName>
    </submittedName>
</protein>
<dbReference type="EMBL" id="JBJURJ010000012">
    <property type="protein sequence ID" value="MFM9330185.1"/>
    <property type="molecule type" value="Genomic_DNA"/>
</dbReference>
<accession>A0ACC7P184</accession>
<evidence type="ECO:0000313" key="2">
    <source>
        <dbReference type="Proteomes" id="UP001631969"/>
    </source>
</evidence>
<comment type="caution">
    <text evidence="1">The sequence shown here is derived from an EMBL/GenBank/DDBJ whole genome shotgun (WGS) entry which is preliminary data.</text>
</comment>
<name>A0ACC7P184_9BACL</name>
<sequence length="63" mass="6942">MTVGGYLQKDTDLEYAVVNKCNVTVFVEGELDYVGPLKGYSRDLIQVPGGDQYLRSLVQVSLS</sequence>
<keyword evidence="2" id="KW-1185">Reference proteome</keyword>
<gene>
    <name evidence="1" type="ORF">ACI1P1_17940</name>
</gene>
<dbReference type="Proteomes" id="UP001631969">
    <property type="component" value="Unassembled WGS sequence"/>
</dbReference>